<comment type="caution">
    <text evidence="1">The sequence shown here is derived from an EMBL/GenBank/DDBJ whole genome shotgun (WGS) entry which is preliminary data.</text>
</comment>
<dbReference type="Proteomes" id="UP000655225">
    <property type="component" value="Unassembled WGS sequence"/>
</dbReference>
<gene>
    <name evidence="1" type="ORF">HHK36_030810</name>
</gene>
<dbReference type="AlphaFoldDB" id="A0A834Y9Z0"/>
<keyword evidence="2" id="KW-1185">Reference proteome</keyword>
<name>A0A834Y9Z0_TETSI</name>
<dbReference type="EMBL" id="JABCRI010000024">
    <property type="protein sequence ID" value="KAF8377433.1"/>
    <property type="molecule type" value="Genomic_DNA"/>
</dbReference>
<organism evidence="1 2">
    <name type="scientific">Tetracentron sinense</name>
    <name type="common">Spur-leaf</name>
    <dbReference type="NCBI Taxonomy" id="13715"/>
    <lineage>
        <taxon>Eukaryota</taxon>
        <taxon>Viridiplantae</taxon>
        <taxon>Streptophyta</taxon>
        <taxon>Embryophyta</taxon>
        <taxon>Tracheophyta</taxon>
        <taxon>Spermatophyta</taxon>
        <taxon>Magnoliopsida</taxon>
        <taxon>Trochodendrales</taxon>
        <taxon>Trochodendraceae</taxon>
        <taxon>Tetracentron</taxon>
    </lineage>
</organism>
<sequence length="94" mass="10761">MASSLAISGPRLGFKFLRERCMRTEASPTSLRREHLFWDWDFKNSFSPSSRLKLGQSFLMRRIEETIDRGSACDCDRGSEVGGELPSLPMQNKF</sequence>
<accession>A0A834Y9Z0</accession>
<proteinExistence type="predicted"/>
<protein>
    <submittedName>
        <fullName evidence="1">Uncharacterized protein</fullName>
    </submittedName>
</protein>
<evidence type="ECO:0000313" key="1">
    <source>
        <dbReference type="EMBL" id="KAF8377433.1"/>
    </source>
</evidence>
<reference evidence="1 2" key="1">
    <citation type="submission" date="2020-04" db="EMBL/GenBank/DDBJ databases">
        <title>Plant Genome Project.</title>
        <authorList>
            <person name="Zhang R.-G."/>
        </authorList>
    </citation>
    <scope>NUCLEOTIDE SEQUENCE [LARGE SCALE GENOMIC DNA]</scope>
    <source>
        <strain evidence="1">YNK0</strain>
        <tissue evidence="1">Leaf</tissue>
    </source>
</reference>
<evidence type="ECO:0000313" key="2">
    <source>
        <dbReference type="Proteomes" id="UP000655225"/>
    </source>
</evidence>